<evidence type="ECO:0000259" key="2">
    <source>
        <dbReference type="Pfam" id="PF26298"/>
    </source>
</evidence>
<feature type="domain" description="MurL C-terminal" evidence="2">
    <location>
        <begin position="326"/>
        <end position="425"/>
    </location>
</feature>
<proteinExistence type="predicted"/>
<dbReference type="InterPro" id="IPR008775">
    <property type="entry name" value="Phytyl_CoA_dOase-like"/>
</dbReference>
<protein>
    <recommendedName>
        <fullName evidence="7">UDP-N-acetyl-alpha-D-muramoyl-L-alanyl-L-glutamate epimerase</fullName>
    </recommendedName>
</protein>
<sequence>MMKARKSFLERLTILSLRGRHGALRLSRLAAAEGFGAAGRAALRSAGEEGGAATAFPDAVPPGLGIASLALDVLWTSMPSDFCWIFDNPTTGMVAMVLSRVPRRMGCGQWTDLGGHRPPATCGTLDQAKTQVPASAPDGGKRVMCPLGGGKDSLVVFEMLRYQAVSTEWLYVGEPGEFRGSRRLQRIVERSQMPCHVVEHDFGVKAMSMDRSRRFVSAGHPWAALVAFDAALCAAMLNFQYVAVGNEASADAGNGIFLTKEMVDGQVEHLEVNHQFDKSSLFGQRFHLYAQEVFAVHHFSPLQQLNELQIAYIFATRCQAFHKDFISCNFSHSQHWCLKCEKCAFVFSLMSAYLEPQQCVEIFGEDLFEKKSLLKTFQLLLGPKKPFECIGEAEETQVALVLARAKRAAKPRCAVQNDRRTLAEVLADAGRSRAKAYDAPEYRLKLRMMLQDSIFPMPPGFWQKGTRKTPGNAKWQKAEGISRHLLCDDANFSVQAGFEAGKHRAAGQVGVTMSPEEADRLGLKPFGDGGAENETSPRRPKLYTNGPCRSPAAAQFVVPCLGFEDADEAEQRRMATEALEKMRRNGFVVLESLLPTEWVRKLEAEAQAFLDLPQEGLIPQPLRAGRTEGHLAFTAPWASDWLLKNDLILEVVAGYMTNMLAAGRTQEEQQWALVQWLTSGASLDWFLLPEWGPKRGPLLDDPPAGCSDVGEREDVGPFFGRISLIRTPPGSEPQKHHRDINFPGPAAQVTAQVALTQLEANNGPLAYVPGSHRMVMPGFEVVANPPLGSVVLYDSFCEHRGIEHHGTKDRYAMYYEFETRGVFSGYTASHFGPSSGDHMKVGDSGWLGW</sequence>
<dbReference type="Pfam" id="PF05721">
    <property type="entry name" value="PhyH"/>
    <property type="match status" value="1"/>
</dbReference>
<dbReference type="OrthoDB" id="419148at2759"/>
<organism evidence="4">
    <name type="scientific">Cladocopium goreaui</name>
    <dbReference type="NCBI Taxonomy" id="2562237"/>
    <lineage>
        <taxon>Eukaryota</taxon>
        <taxon>Sar</taxon>
        <taxon>Alveolata</taxon>
        <taxon>Dinophyceae</taxon>
        <taxon>Suessiales</taxon>
        <taxon>Symbiodiniaceae</taxon>
        <taxon>Cladocopium</taxon>
    </lineage>
</organism>
<dbReference type="EMBL" id="CAMXCT030005201">
    <property type="protein sequence ID" value="CAL4798975.1"/>
    <property type="molecule type" value="Genomic_DNA"/>
</dbReference>
<dbReference type="SUPFAM" id="SSF51197">
    <property type="entry name" value="Clavaminate synthase-like"/>
    <property type="match status" value="1"/>
</dbReference>
<evidence type="ECO:0000313" key="5">
    <source>
        <dbReference type="EMBL" id="CAL4798975.1"/>
    </source>
</evidence>
<dbReference type="EMBL" id="CAMXCT010005201">
    <property type="protein sequence ID" value="CAI4011663.1"/>
    <property type="molecule type" value="Genomic_DNA"/>
</dbReference>
<evidence type="ECO:0000313" key="4">
    <source>
        <dbReference type="EMBL" id="CAI4011663.1"/>
    </source>
</evidence>
<keyword evidence="6" id="KW-1185">Reference proteome</keyword>
<feature type="region of interest" description="Disordered" evidence="1">
    <location>
        <begin position="519"/>
        <end position="543"/>
    </location>
</feature>
<feature type="domain" description="MurL N-terminal" evidence="3">
    <location>
        <begin position="128"/>
        <end position="294"/>
    </location>
</feature>
<reference evidence="5 6" key="2">
    <citation type="submission" date="2024-05" db="EMBL/GenBank/DDBJ databases">
        <authorList>
            <person name="Chen Y."/>
            <person name="Shah S."/>
            <person name="Dougan E. K."/>
            <person name="Thang M."/>
            <person name="Chan C."/>
        </authorList>
    </citation>
    <scope>NUCLEOTIDE SEQUENCE [LARGE SCALE GENOMIC DNA]</scope>
</reference>
<evidence type="ECO:0000259" key="3">
    <source>
        <dbReference type="Pfam" id="PF26299"/>
    </source>
</evidence>
<gene>
    <name evidence="4" type="ORF">C1SCF055_LOCUS36801</name>
</gene>
<reference evidence="4" key="1">
    <citation type="submission" date="2022-10" db="EMBL/GenBank/DDBJ databases">
        <authorList>
            <person name="Chen Y."/>
            <person name="Dougan E. K."/>
            <person name="Chan C."/>
            <person name="Rhodes N."/>
            <person name="Thang M."/>
        </authorList>
    </citation>
    <scope>NUCLEOTIDE SEQUENCE</scope>
</reference>
<dbReference type="Proteomes" id="UP001152797">
    <property type="component" value="Unassembled WGS sequence"/>
</dbReference>
<evidence type="ECO:0008006" key="7">
    <source>
        <dbReference type="Google" id="ProtNLM"/>
    </source>
</evidence>
<dbReference type="InterPro" id="IPR058740">
    <property type="entry name" value="MurL_N"/>
</dbReference>
<evidence type="ECO:0000256" key="1">
    <source>
        <dbReference type="SAM" id="MobiDB-lite"/>
    </source>
</evidence>
<dbReference type="EMBL" id="CAMXCT020005201">
    <property type="protein sequence ID" value="CAL1165038.1"/>
    <property type="molecule type" value="Genomic_DNA"/>
</dbReference>
<evidence type="ECO:0000313" key="6">
    <source>
        <dbReference type="Proteomes" id="UP001152797"/>
    </source>
</evidence>
<dbReference type="AlphaFoldDB" id="A0A9P1DK85"/>
<dbReference type="Gene3D" id="2.60.120.620">
    <property type="entry name" value="q2cbj1_9rhob like domain"/>
    <property type="match status" value="1"/>
</dbReference>
<comment type="caution">
    <text evidence="4">The sequence shown here is derived from an EMBL/GenBank/DDBJ whole genome shotgun (WGS) entry which is preliminary data.</text>
</comment>
<dbReference type="Pfam" id="PF26299">
    <property type="entry name" value="MurL_N"/>
    <property type="match status" value="1"/>
</dbReference>
<dbReference type="Pfam" id="PF26298">
    <property type="entry name" value="MurL_epimerase_C"/>
    <property type="match status" value="1"/>
</dbReference>
<accession>A0A9P1DK85</accession>
<name>A0A9P1DK85_9DINO</name>
<dbReference type="InterPro" id="IPR058741">
    <property type="entry name" value="MurL_C"/>
</dbReference>